<evidence type="ECO:0000313" key="2">
    <source>
        <dbReference type="Proteomes" id="UP001056120"/>
    </source>
</evidence>
<keyword evidence="2" id="KW-1185">Reference proteome</keyword>
<name>A0ACB9HV85_9ASTR</name>
<sequence length="113" mass="12801">MVGFLSLNQCCGESLATGIMMVKVLPVTTVGAKVHLETLRVGRVERTASELFSWRRVFRRRSRSRVFGEGEGPGLSLHWNDAGPEGKTQRRQERRWAEAFNRRREGRNDAGDA</sequence>
<dbReference type="EMBL" id="CM042028">
    <property type="protein sequence ID" value="KAI3798732.1"/>
    <property type="molecule type" value="Genomic_DNA"/>
</dbReference>
<organism evidence="1 2">
    <name type="scientific">Smallanthus sonchifolius</name>
    <dbReference type="NCBI Taxonomy" id="185202"/>
    <lineage>
        <taxon>Eukaryota</taxon>
        <taxon>Viridiplantae</taxon>
        <taxon>Streptophyta</taxon>
        <taxon>Embryophyta</taxon>
        <taxon>Tracheophyta</taxon>
        <taxon>Spermatophyta</taxon>
        <taxon>Magnoliopsida</taxon>
        <taxon>eudicotyledons</taxon>
        <taxon>Gunneridae</taxon>
        <taxon>Pentapetalae</taxon>
        <taxon>asterids</taxon>
        <taxon>campanulids</taxon>
        <taxon>Asterales</taxon>
        <taxon>Asteraceae</taxon>
        <taxon>Asteroideae</taxon>
        <taxon>Heliantheae alliance</taxon>
        <taxon>Millerieae</taxon>
        <taxon>Smallanthus</taxon>
    </lineage>
</organism>
<comment type="caution">
    <text evidence="1">The sequence shown here is derived from an EMBL/GenBank/DDBJ whole genome shotgun (WGS) entry which is preliminary data.</text>
</comment>
<protein>
    <submittedName>
        <fullName evidence="1">Uncharacterized protein</fullName>
    </submittedName>
</protein>
<gene>
    <name evidence="1" type="ORF">L1987_34010</name>
</gene>
<evidence type="ECO:0000313" key="1">
    <source>
        <dbReference type="EMBL" id="KAI3798732.1"/>
    </source>
</evidence>
<dbReference type="Proteomes" id="UP001056120">
    <property type="component" value="Linkage Group LG11"/>
</dbReference>
<accession>A0ACB9HV85</accession>
<reference evidence="1 2" key="2">
    <citation type="journal article" date="2022" name="Mol. Ecol. Resour.">
        <title>The genomes of chicory, endive, great burdock and yacon provide insights into Asteraceae paleo-polyploidization history and plant inulin production.</title>
        <authorList>
            <person name="Fan W."/>
            <person name="Wang S."/>
            <person name="Wang H."/>
            <person name="Wang A."/>
            <person name="Jiang F."/>
            <person name="Liu H."/>
            <person name="Zhao H."/>
            <person name="Xu D."/>
            <person name="Zhang Y."/>
        </authorList>
    </citation>
    <scope>NUCLEOTIDE SEQUENCE [LARGE SCALE GENOMIC DNA]</scope>
    <source>
        <strain evidence="2">cv. Yunnan</strain>
        <tissue evidence="1">Leaves</tissue>
    </source>
</reference>
<proteinExistence type="predicted"/>
<reference evidence="2" key="1">
    <citation type="journal article" date="2022" name="Mol. Ecol. Resour.">
        <title>The genomes of chicory, endive, great burdock and yacon provide insights into Asteraceae palaeo-polyploidization history and plant inulin production.</title>
        <authorList>
            <person name="Fan W."/>
            <person name="Wang S."/>
            <person name="Wang H."/>
            <person name="Wang A."/>
            <person name="Jiang F."/>
            <person name="Liu H."/>
            <person name="Zhao H."/>
            <person name="Xu D."/>
            <person name="Zhang Y."/>
        </authorList>
    </citation>
    <scope>NUCLEOTIDE SEQUENCE [LARGE SCALE GENOMIC DNA]</scope>
    <source>
        <strain evidence="2">cv. Yunnan</strain>
    </source>
</reference>